<sequence length="116" mass="12429">MSQDDTIPPTSPDSRPETSEEAQLALEAVAEARRRLAEAPASVVVANHAMGLFELAAIHLSSEPPRLEESQLAIDALGLLVDGLGDRLGEHHDTLVAALTNIRMVFVQRKTPPTGE</sequence>
<proteinExistence type="predicted"/>
<evidence type="ECO:0000256" key="1">
    <source>
        <dbReference type="SAM" id="MobiDB-lite"/>
    </source>
</evidence>
<gene>
    <name evidence="2" type="ORF">UFOPK1619_00338</name>
    <name evidence="3" type="ORF">UFOPK4057_00318</name>
</gene>
<dbReference type="AlphaFoldDB" id="A0A6J7PEU5"/>
<protein>
    <submittedName>
        <fullName evidence="3">Unannotated protein</fullName>
    </submittedName>
</protein>
<evidence type="ECO:0000313" key="2">
    <source>
        <dbReference type="EMBL" id="CAB4560084.1"/>
    </source>
</evidence>
<evidence type="ECO:0000313" key="3">
    <source>
        <dbReference type="EMBL" id="CAB5001212.1"/>
    </source>
</evidence>
<organism evidence="3">
    <name type="scientific">freshwater metagenome</name>
    <dbReference type="NCBI Taxonomy" id="449393"/>
    <lineage>
        <taxon>unclassified sequences</taxon>
        <taxon>metagenomes</taxon>
        <taxon>ecological metagenomes</taxon>
    </lineage>
</organism>
<reference evidence="3" key="1">
    <citation type="submission" date="2020-05" db="EMBL/GenBank/DDBJ databases">
        <authorList>
            <person name="Chiriac C."/>
            <person name="Salcher M."/>
            <person name="Ghai R."/>
            <person name="Kavagutti S V."/>
        </authorList>
    </citation>
    <scope>NUCLEOTIDE SEQUENCE</scope>
</reference>
<dbReference type="EMBL" id="CAEZTI010000045">
    <property type="protein sequence ID" value="CAB4560084.1"/>
    <property type="molecule type" value="Genomic_DNA"/>
</dbReference>
<feature type="region of interest" description="Disordered" evidence="1">
    <location>
        <begin position="1"/>
        <end position="22"/>
    </location>
</feature>
<accession>A0A6J7PEU5</accession>
<dbReference type="EMBL" id="CAFBPC010000052">
    <property type="protein sequence ID" value="CAB5001212.1"/>
    <property type="molecule type" value="Genomic_DNA"/>
</dbReference>
<name>A0A6J7PEU5_9ZZZZ</name>